<evidence type="ECO:0000313" key="4">
    <source>
        <dbReference type="Proteomes" id="UP000316798"/>
    </source>
</evidence>
<keyword evidence="2" id="KW-0812">Transmembrane</keyword>
<organism evidence="3 4">
    <name type="scientific">Rhodoferax sediminis</name>
    <dbReference type="NCBI Taxonomy" id="2509614"/>
    <lineage>
        <taxon>Bacteria</taxon>
        <taxon>Pseudomonadati</taxon>
        <taxon>Pseudomonadota</taxon>
        <taxon>Betaproteobacteria</taxon>
        <taxon>Burkholderiales</taxon>
        <taxon>Comamonadaceae</taxon>
        <taxon>Rhodoferax</taxon>
    </lineage>
</organism>
<keyword evidence="2" id="KW-0472">Membrane</keyword>
<feature type="compositionally biased region" description="Low complexity" evidence="1">
    <location>
        <begin position="55"/>
        <end position="67"/>
    </location>
</feature>
<name>A0A515D9C6_9BURK</name>
<dbReference type="AlphaFoldDB" id="A0A515D9C6"/>
<keyword evidence="4" id="KW-1185">Reference proteome</keyword>
<feature type="transmembrane region" description="Helical" evidence="2">
    <location>
        <begin position="20"/>
        <end position="38"/>
    </location>
</feature>
<dbReference type="EMBL" id="CP035503">
    <property type="protein sequence ID" value="QDL37013.1"/>
    <property type="molecule type" value="Genomic_DNA"/>
</dbReference>
<keyword evidence="2" id="KW-1133">Transmembrane helix</keyword>
<evidence type="ECO:0000256" key="2">
    <source>
        <dbReference type="SAM" id="Phobius"/>
    </source>
</evidence>
<evidence type="ECO:0000256" key="1">
    <source>
        <dbReference type="SAM" id="MobiDB-lite"/>
    </source>
</evidence>
<protein>
    <submittedName>
        <fullName evidence="3">Uncharacterized protein</fullName>
    </submittedName>
</protein>
<dbReference type="KEGG" id="rhf:EUB48_06740"/>
<dbReference type="RefSeq" id="WP_142818165.1">
    <property type="nucleotide sequence ID" value="NZ_CP035503.1"/>
</dbReference>
<proteinExistence type="predicted"/>
<feature type="region of interest" description="Disordered" evidence="1">
    <location>
        <begin position="48"/>
        <end position="71"/>
    </location>
</feature>
<gene>
    <name evidence="3" type="ORF">EUB48_06740</name>
</gene>
<evidence type="ECO:0000313" key="3">
    <source>
        <dbReference type="EMBL" id="QDL37013.1"/>
    </source>
</evidence>
<sequence length="93" mass="9321">MNHHSGRSLPSHRKGGGFGRWASLVLGLALAIVGLLLVGGRAGGSGRMLDDITTPAGAPSPAGYAGSRDPSVPAAETVHFTAQDSDTAPVATF</sequence>
<reference evidence="3 4" key="1">
    <citation type="submission" date="2019-01" db="EMBL/GenBank/DDBJ databases">
        <title>Genomic insights into a novel species Rhodoferax sp.</title>
        <authorList>
            <person name="Jin L."/>
        </authorList>
    </citation>
    <scope>NUCLEOTIDE SEQUENCE [LARGE SCALE GENOMIC DNA]</scope>
    <source>
        <strain evidence="3 4">CHu59-6-5</strain>
    </source>
</reference>
<dbReference type="Proteomes" id="UP000316798">
    <property type="component" value="Chromosome"/>
</dbReference>
<accession>A0A515D9C6</accession>